<dbReference type="AlphaFoldDB" id="A0A0K2ULB3"/>
<name>A0A0K2ULB3_LEPSM</name>
<protein>
    <submittedName>
        <fullName evidence="1">Uncharacterized protein</fullName>
    </submittedName>
</protein>
<sequence>MQCGQIFRRTSVHLHDHQAAKGSNSTISVKTTLERIFFVEEVETNQELYKKLSQETLSSEFTLLK</sequence>
<proteinExistence type="predicted"/>
<accession>A0A0K2ULB3</accession>
<evidence type="ECO:0000313" key="1">
    <source>
        <dbReference type="EMBL" id="CDW38865.1"/>
    </source>
</evidence>
<organism evidence="1">
    <name type="scientific">Lepeophtheirus salmonis</name>
    <name type="common">Salmon louse</name>
    <name type="synonym">Caligus salmonis</name>
    <dbReference type="NCBI Taxonomy" id="72036"/>
    <lineage>
        <taxon>Eukaryota</taxon>
        <taxon>Metazoa</taxon>
        <taxon>Ecdysozoa</taxon>
        <taxon>Arthropoda</taxon>
        <taxon>Crustacea</taxon>
        <taxon>Multicrustacea</taxon>
        <taxon>Hexanauplia</taxon>
        <taxon>Copepoda</taxon>
        <taxon>Siphonostomatoida</taxon>
        <taxon>Caligidae</taxon>
        <taxon>Lepeophtheirus</taxon>
    </lineage>
</organism>
<dbReference type="EMBL" id="HACA01021504">
    <property type="protein sequence ID" value="CDW38865.1"/>
    <property type="molecule type" value="Transcribed_RNA"/>
</dbReference>
<reference evidence="1" key="1">
    <citation type="submission" date="2014-05" db="EMBL/GenBank/DDBJ databases">
        <authorList>
            <person name="Chronopoulou M."/>
        </authorList>
    </citation>
    <scope>NUCLEOTIDE SEQUENCE</scope>
    <source>
        <tissue evidence="1">Whole organism</tissue>
    </source>
</reference>